<protein>
    <submittedName>
        <fullName evidence="1">Uncharacterized protein</fullName>
    </submittedName>
</protein>
<accession>A0ACC1P5J8</accession>
<reference evidence="1" key="1">
    <citation type="submission" date="2022-10" db="EMBL/GenBank/DDBJ databases">
        <title>Genome Sequence of Xylaria curta.</title>
        <authorList>
            <person name="Buettner E."/>
        </authorList>
    </citation>
    <scope>NUCLEOTIDE SEQUENCE</scope>
    <source>
        <strain evidence="1">Babe10</strain>
    </source>
</reference>
<keyword evidence="2" id="KW-1185">Reference proteome</keyword>
<proteinExistence type="predicted"/>
<evidence type="ECO:0000313" key="2">
    <source>
        <dbReference type="Proteomes" id="UP001143856"/>
    </source>
</evidence>
<name>A0ACC1P5J8_9PEZI</name>
<comment type="caution">
    <text evidence="1">The sequence shown here is derived from an EMBL/GenBank/DDBJ whole genome shotgun (WGS) entry which is preliminary data.</text>
</comment>
<evidence type="ECO:0000313" key="1">
    <source>
        <dbReference type="EMBL" id="KAJ2987159.1"/>
    </source>
</evidence>
<dbReference type="Proteomes" id="UP001143856">
    <property type="component" value="Unassembled WGS sequence"/>
</dbReference>
<sequence length="209" mass="21960">MSMRAAQGWPGSCSVSVPADASSTRSGYPDGPAPGNAVRPAGPNGEHTCDSPTSLERSIYEAIQTLVPDAAFGIFTGDIVDHAAWNTTVIHNALDVTHAYDGMAAAGMLVCSTAGNHEASPANSYPPLGVGSSVQWLYDALSSSWIRWVGSRATDTTRELGAYSASRNFANKVTLQPFDKKSESIQLSRVPKSMGAAFTMRALGGEINH</sequence>
<dbReference type="EMBL" id="JAPDGR010000835">
    <property type="protein sequence ID" value="KAJ2987159.1"/>
    <property type="molecule type" value="Genomic_DNA"/>
</dbReference>
<organism evidence="1 2">
    <name type="scientific">Xylaria curta</name>
    <dbReference type="NCBI Taxonomy" id="42375"/>
    <lineage>
        <taxon>Eukaryota</taxon>
        <taxon>Fungi</taxon>
        <taxon>Dikarya</taxon>
        <taxon>Ascomycota</taxon>
        <taxon>Pezizomycotina</taxon>
        <taxon>Sordariomycetes</taxon>
        <taxon>Xylariomycetidae</taxon>
        <taxon>Xylariales</taxon>
        <taxon>Xylariaceae</taxon>
        <taxon>Xylaria</taxon>
    </lineage>
</organism>
<gene>
    <name evidence="1" type="ORF">NUW58_g4659</name>
</gene>